<dbReference type="EMBL" id="CAJJDO010000010">
    <property type="protein sequence ID" value="CAD8141660.1"/>
    <property type="molecule type" value="Genomic_DNA"/>
</dbReference>
<proteinExistence type="predicted"/>
<comment type="caution">
    <text evidence="1">The sequence shown here is derived from an EMBL/GenBank/DDBJ whole genome shotgun (WGS) entry which is preliminary data.</text>
</comment>
<reference evidence="1" key="1">
    <citation type="submission" date="2021-01" db="EMBL/GenBank/DDBJ databases">
        <authorList>
            <consortium name="Genoscope - CEA"/>
            <person name="William W."/>
        </authorList>
    </citation>
    <scope>NUCLEOTIDE SEQUENCE</scope>
</reference>
<evidence type="ECO:0000313" key="1">
    <source>
        <dbReference type="EMBL" id="CAD8141660.1"/>
    </source>
</evidence>
<keyword evidence="2" id="KW-1185">Reference proteome</keyword>
<sequence>MQEDLLQPSAFQVTLRCKDHKQGLIVKGCVEKNCKRKKILLCQQCLNEDAHMEHNNNVLGIKQFIAEFSQSIYQATQQNKTSLEQFLNNDENLKVYKYIQDNKHHLKKVKDNIDTQKTLVAQDMTFIVEQFQLYLQQIKENVFRKLDLVYSEYESLFEQTRKQFNSKFFAAANYFLSTPMALTCKLGQQGDNSEEYLRKLKLIDNTSLDSLQDLFTRLLLANESPKIFESDQQRLYSTLQEPLQNYFLGWCSNQDRLPQPPQLVQQYSNNSNNLQLNQVLNSPQSKPILRENYQLSDSIVISKSGIYCKFSRALDLSKKEWPHIKLNRKFTLDFTIGAVIGLSKTTFVMIGQNDLKMRVFDSEKKSLLAFDGHTQQVNWIEPLSANTFITGADDGQVYYWIFQGQTAKIQDQYTFSNKPILAGLDLQNNSFAFVDSDGRLGYKNITTKLELFLTVGNSRLQGRLRKYKMALIKPGELFCVYVAGEQGATIIQVNEKEKQLRKVNANTLPCSQTMIPLSINEMLIASSNGVKICNTNRDDILQGNDVDVVLMEFTLSQIMYAICIPVEIGQCMQYRIQKKDNGQYDIQQKDLSFDGITYLSSKLKPRVQLIKNQDKVIMVIVDQNKINFFDITMK</sequence>
<accession>A0A8S1SP16</accession>
<dbReference type="OrthoDB" id="288814at2759"/>
<dbReference type="AlphaFoldDB" id="A0A8S1SP16"/>
<dbReference type="Proteomes" id="UP000689195">
    <property type="component" value="Unassembled WGS sequence"/>
</dbReference>
<name>A0A8S1SP16_9CILI</name>
<protein>
    <submittedName>
        <fullName evidence="1">Uncharacterized protein</fullName>
    </submittedName>
</protein>
<evidence type="ECO:0000313" key="2">
    <source>
        <dbReference type="Proteomes" id="UP000689195"/>
    </source>
</evidence>
<organism evidence="1 2">
    <name type="scientific">Paramecium pentaurelia</name>
    <dbReference type="NCBI Taxonomy" id="43138"/>
    <lineage>
        <taxon>Eukaryota</taxon>
        <taxon>Sar</taxon>
        <taxon>Alveolata</taxon>
        <taxon>Ciliophora</taxon>
        <taxon>Intramacronucleata</taxon>
        <taxon>Oligohymenophorea</taxon>
        <taxon>Peniculida</taxon>
        <taxon>Parameciidae</taxon>
        <taxon>Paramecium</taxon>
    </lineage>
</organism>
<gene>
    <name evidence="1" type="ORF">PPENT_87.1.T0100242</name>
</gene>